<evidence type="ECO:0000313" key="1">
    <source>
        <dbReference type="EMBL" id="UZE94388.1"/>
    </source>
</evidence>
<dbReference type="Proteomes" id="UP001163739">
    <property type="component" value="Chromosome"/>
</dbReference>
<organism evidence="1 2">
    <name type="scientific">Alkalimarinus alittae</name>
    <dbReference type="NCBI Taxonomy" id="2961619"/>
    <lineage>
        <taxon>Bacteria</taxon>
        <taxon>Pseudomonadati</taxon>
        <taxon>Pseudomonadota</taxon>
        <taxon>Gammaproteobacteria</taxon>
        <taxon>Alteromonadales</taxon>
        <taxon>Alteromonadaceae</taxon>
        <taxon>Alkalimarinus</taxon>
    </lineage>
</organism>
<keyword evidence="2" id="KW-1185">Reference proteome</keyword>
<dbReference type="NCBIfam" id="NF047593">
    <property type="entry name" value="IS66_ISAeme5_TnpA"/>
    <property type="match status" value="1"/>
</dbReference>
<protein>
    <recommendedName>
        <fullName evidence="3">Transposase</fullName>
    </recommendedName>
</protein>
<name>A0ABY6MX39_9ALTE</name>
<proteinExistence type="predicted"/>
<gene>
    <name evidence="1" type="ORF">NKI27_09795</name>
</gene>
<accession>A0ABY6MX39</accession>
<evidence type="ECO:0000313" key="2">
    <source>
        <dbReference type="Proteomes" id="UP001163739"/>
    </source>
</evidence>
<dbReference type="RefSeq" id="WP_265045883.1">
    <property type="nucleotide sequence ID" value="NZ_CP100390.1"/>
</dbReference>
<dbReference type="EMBL" id="CP100390">
    <property type="protein sequence ID" value="UZE94388.1"/>
    <property type="molecule type" value="Genomic_DNA"/>
</dbReference>
<reference evidence="1" key="1">
    <citation type="submission" date="2022-06" db="EMBL/GenBank/DDBJ databases">
        <title>Alkalimarinus sp. nov., isolated from gut of a Alitta virens.</title>
        <authorList>
            <person name="Yang A.I."/>
            <person name="Shin N.-R."/>
        </authorList>
    </citation>
    <scope>NUCLEOTIDE SEQUENCE</scope>
    <source>
        <strain evidence="1">A2M4</strain>
    </source>
</reference>
<sequence>MKKSKRNYTHRSLKDWATILTAFENSGLTQEAFCQQNKLPSSTFSKWKKQLSKNTLEQPAFIELPMTEAYDTSSAFCFELNIALRNGFKLNLRLS</sequence>
<evidence type="ECO:0008006" key="3">
    <source>
        <dbReference type="Google" id="ProtNLM"/>
    </source>
</evidence>